<feature type="region of interest" description="Disordered" evidence="2">
    <location>
        <begin position="406"/>
        <end position="450"/>
    </location>
</feature>
<keyword evidence="5" id="KW-1185">Reference proteome</keyword>
<keyword evidence="1" id="KW-0175">Coiled coil</keyword>
<proteinExistence type="predicted"/>
<organism evidence="4 5">
    <name type="scientific">Chloropicon roscoffensis</name>
    <dbReference type="NCBI Taxonomy" id="1461544"/>
    <lineage>
        <taxon>Eukaryota</taxon>
        <taxon>Viridiplantae</taxon>
        <taxon>Chlorophyta</taxon>
        <taxon>Chloropicophyceae</taxon>
        <taxon>Chloropicales</taxon>
        <taxon>Chloropicaceae</taxon>
        <taxon>Chloropicon</taxon>
    </lineage>
</organism>
<feature type="domain" description="RAMA" evidence="3">
    <location>
        <begin position="269"/>
        <end position="371"/>
    </location>
</feature>
<evidence type="ECO:0000259" key="3">
    <source>
        <dbReference type="Pfam" id="PF18755"/>
    </source>
</evidence>
<gene>
    <name evidence="4" type="ORF">HKI87_09g60090</name>
</gene>
<evidence type="ECO:0000256" key="2">
    <source>
        <dbReference type="SAM" id="MobiDB-lite"/>
    </source>
</evidence>
<accession>A0AAX4PEV3</accession>
<evidence type="ECO:0000313" key="5">
    <source>
        <dbReference type="Proteomes" id="UP001472866"/>
    </source>
</evidence>
<sequence length="450" mass="48663">MGRGNGVVAGESLPAMAPDETAIAVPCHLYPAQDVVQDRKQSLAEGASALHDSSANGKTGEAWTKAQVARADAVAVEAEAKAKLAVAKADAEARVAVAEALEAEAKAKVADAEARAADAEARVAEAQAATKVRMATAESIETDLKIVKLRKELEVLSGVQLDGGDKEQRSGTVHLEDLDFNEKKNSSPRSSRFREDDPPWLPAQKKQKKKIKPKAKTKARPRVPKRPERGLGCTKCRHSANGCSDCGYYEDEAMRAMQEEREDRQGFDCRAQSSQGRLTLQALMKEGLMEPGQGVLRVEYKGHVFLADLTPSGSISYEGELFESPSSWSTHVKRRVFPGLETDSGWESVFYVTEDGEKTKLKQLRKTHAHKMCGFGSFEKETATATKVKSELAARAPAAEQAECCPAHRHQAHADPLGGLTSPDLLSRGHDPSYHGVECVQPSPSNSKPA</sequence>
<evidence type="ECO:0000256" key="1">
    <source>
        <dbReference type="SAM" id="Coils"/>
    </source>
</evidence>
<evidence type="ECO:0000313" key="4">
    <source>
        <dbReference type="EMBL" id="WZN64453.1"/>
    </source>
</evidence>
<feature type="compositionally biased region" description="Basic residues" evidence="2">
    <location>
        <begin position="205"/>
        <end position="224"/>
    </location>
</feature>
<dbReference type="Pfam" id="PF18755">
    <property type="entry name" value="RAMA"/>
    <property type="match status" value="1"/>
</dbReference>
<dbReference type="InterPro" id="IPR040843">
    <property type="entry name" value="RAMA"/>
</dbReference>
<dbReference type="AlphaFoldDB" id="A0AAX4PEV3"/>
<feature type="compositionally biased region" description="Basic and acidic residues" evidence="2">
    <location>
        <begin position="163"/>
        <end position="185"/>
    </location>
</feature>
<feature type="coiled-coil region" evidence="1">
    <location>
        <begin position="88"/>
        <end position="129"/>
    </location>
</feature>
<dbReference type="Proteomes" id="UP001472866">
    <property type="component" value="Chromosome 09"/>
</dbReference>
<name>A0AAX4PEV3_9CHLO</name>
<dbReference type="EMBL" id="CP151509">
    <property type="protein sequence ID" value="WZN64453.1"/>
    <property type="molecule type" value="Genomic_DNA"/>
</dbReference>
<protein>
    <submittedName>
        <fullName evidence="4">MPN domain-containing protein</fullName>
    </submittedName>
</protein>
<feature type="region of interest" description="Disordered" evidence="2">
    <location>
        <begin position="162"/>
        <end position="230"/>
    </location>
</feature>
<reference evidence="4 5" key="1">
    <citation type="submission" date="2024-03" db="EMBL/GenBank/DDBJ databases">
        <title>Complete genome sequence of the green alga Chloropicon roscoffensis RCC1871.</title>
        <authorList>
            <person name="Lemieux C."/>
            <person name="Pombert J.-F."/>
            <person name="Otis C."/>
            <person name="Turmel M."/>
        </authorList>
    </citation>
    <scope>NUCLEOTIDE SEQUENCE [LARGE SCALE GENOMIC DNA]</scope>
    <source>
        <strain evidence="4 5">RCC1871</strain>
    </source>
</reference>